<reference evidence="1" key="2">
    <citation type="submission" date="2023-01" db="EMBL/GenBank/DDBJ databases">
        <authorList>
            <person name="Rosani U."/>
            <person name="Delmont T.O."/>
            <person name="Gaia M."/>
            <person name="Krupovic M."/>
        </authorList>
    </citation>
    <scope>NUCLEOTIDE SEQUENCE</scope>
    <source>
        <strain evidence="1">MalacoHV1/China/2018</strain>
    </source>
</reference>
<dbReference type="EMBL" id="BK063095">
    <property type="protein sequence ID" value="DBA11811.1"/>
    <property type="molecule type" value="Genomic_DNA"/>
</dbReference>
<name>A0AA48SFH4_9VIRU</name>
<protein>
    <submittedName>
        <fullName evidence="1">ORF110</fullName>
    </submittedName>
</protein>
<organism evidence="1">
    <name type="scientific">Malaco herpesvirus 1</name>
    <dbReference type="NCBI Taxonomy" id="3031797"/>
    <lineage>
        <taxon>Viruses</taxon>
        <taxon>Duplodnaviria</taxon>
        <taxon>Heunggongvirae</taxon>
        <taxon>Peploviricota</taxon>
        <taxon>Herviviricetes</taxon>
        <taxon>Herpesvirales</taxon>
        <taxon>Malacoherpesviridae</taxon>
    </lineage>
</organism>
<proteinExistence type="predicted"/>
<reference evidence="1" key="1">
    <citation type="journal article" date="2023" name="Front. Mar. Sci.">
        <title>Tracing the invertebrate herpesviruses in the global sequence datasets.</title>
        <authorList>
            <person name="Rosani U."/>
            <person name="Gaia M."/>
            <person name="Delmont T.O."/>
            <person name="Krupovic M."/>
        </authorList>
    </citation>
    <scope>NUCLEOTIDE SEQUENCE</scope>
    <source>
        <strain evidence="1">MalacoHV1/China/2018</strain>
    </source>
</reference>
<accession>A0AA48SFH4</accession>
<evidence type="ECO:0000313" key="1">
    <source>
        <dbReference type="EMBL" id="DBA11811.1"/>
    </source>
</evidence>
<sequence length="317" mass="36250">MVWHHYCSSSLTSNIYNLPPSTMAAMNMIVKHSMTANEVLEIVRECYKNVHGIEDDFYLTDVAIDDMIAVLSADNRVSCWDSILDAINIDWCEDDRFNMKPPQPITSSFMMLQTIDYHLHREAQYKFVARCGPFVEQLIEDLPVSKYAAVNASRRLLAVYNMLMEVLVENKDMGVRHTHMIDVLTKWVPVAGTTWEEVLETTIDPMCKRDLRVGFYRPVETKYFYVLAMCISHATGLPKPGCYSCVSIDVYCDHHDLVDGVSESIKVTNPVKRRLCHDEDEVSAKRTRVEPINIVPRDIDSIDDPSYSVVDDVIVID</sequence>